<keyword evidence="10" id="KW-0677">Repeat</keyword>
<dbReference type="EMBL" id="PKPP01001691">
    <property type="protein sequence ID" value="PWA80665.1"/>
    <property type="molecule type" value="Genomic_DNA"/>
</dbReference>
<evidence type="ECO:0000256" key="9">
    <source>
        <dbReference type="ARBA" id="ARBA00022729"/>
    </source>
</evidence>
<evidence type="ECO:0000256" key="4">
    <source>
        <dbReference type="ARBA" id="ARBA00022527"/>
    </source>
</evidence>
<dbReference type="InterPro" id="IPR011009">
    <property type="entry name" value="Kinase-like_dom_sf"/>
</dbReference>
<evidence type="ECO:0000256" key="1">
    <source>
        <dbReference type="ARBA" id="ARBA00004162"/>
    </source>
</evidence>
<dbReference type="GO" id="GO:0005524">
    <property type="term" value="F:ATP binding"/>
    <property type="evidence" value="ECO:0007669"/>
    <property type="project" value="UniProtKB-UniRule"/>
</dbReference>
<dbReference type="InterPro" id="IPR008266">
    <property type="entry name" value="Tyr_kinase_AS"/>
</dbReference>
<dbReference type="PROSITE" id="PS00107">
    <property type="entry name" value="PROTEIN_KINASE_ATP"/>
    <property type="match status" value="1"/>
</dbReference>
<keyword evidence="15" id="KW-0472">Membrane</keyword>
<keyword evidence="16" id="KW-0675">Receptor</keyword>
<dbReference type="FunFam" id="1.10.510.10:FF:000358">
    <property type="entry name" value="Putative leucine-rich repeat receptor-like serine/threonine-protein kinase"/>
    <property type="match status" value="1"/>
</dbReference>
<dbReference type="InterPro" id="IPR045272">
    <property type="entry name" value="ANXUR1/2-like"/>
</dbReference>
<evidence type="ECO:0000256" key="17">
    <source>
        <dbReference type="ARBA" id="ARBA00023180"/>
    </source>
</evidence>
<dbReference type="Pfam" id="PF07714">
    <property type="entry name" value="PK_Tyr_Ser-Thr"/>
    <property type="match status" value="6"/>
</dbReference>
<evidence type="ECO:0000256" key="6">
    <source>
        <dbReference type="ARBA" id="ARBA00022614"/>
    </source>
</evidence>
<keyword evidence="3" id="KW-1003">Cell membrane</keyword>
<keyword evidence="23" id="KW-1185">Reference proteome</keyword>
<keyword evidence="4" id="KW-0723">Serine/threonine-protein kinase</keyword>
<dbReference type="PANTHER" id="PTHR27003:SF471">
    <property type="entry name" value="VASCULAR ENDOTHELIAL GROWTH FACTOR RECEPTOR 2 (VEGFR2)-RELATED"/>
    <property type="match status" value="1"/>
</dbReference>
<feature type="domain" description="Protein kinase" evidence="21">
    <location>
        <begin position="1652"/>
        <end position="1929"/>
    </location>
</feature>
<evidence type="ECO:0000256" key="12">
    <source>
        <dbReference type="ARBA" id="ARBA00022777"/>
    </source>
</evidence>
<evidence type="ECO:0000256" key="3">
    <source>
        <dbReference type="ARBA" id="ARBA00022475"/>
    </source>
</evidence>
<dbReference type="SMART" id="SM00220">
    <property type="entry name" value="S_TKc"/>
    <property type="match status" value="2"/>
</dbReference>
<evidence type="ECO:0000256" key="8">
    <source>
        <dbReference type="ARBA" id="ARBA00022692"/>
    </source>
</evidence>
<accession>A0A2U1P4G5</accession>
<evidence type="ECO:0000313" key="22">
    <source>
        <dbReference type="EMBL" id="PWA80665.1"/>
    </source>
</evidence>
<dbReference type="PROSITE" id="PS00108">
    <property type="entry name" value="PROTEIN_KINASE_ST"/>
    <property type="match status" value="1"/>
</dbReference>
<evidence type="ECO:0000259" key="21">
    <source>
        <dbReference type="PROSITE" id="PS50011"/>
    </source>
</evidence>
<protein>
    <recommendedName>
        <fullName evidence="2">non-specific serine/threonine protein kinase</fullName>
        <ecNumber evidence="2">2.7.11.1</ecNumber>
    </recommendedName>
</protein>
<comment type="subcellular location">
    <subcellularLocation>
        <location evidence="1">Cell membrane</location>
        <topology evidence="1">Single-pass membrane protein</topology>
    </subcellularLocation>
</comment>
<evidence type="ECO:0000256" key="10">
    <source>
        <dbReference type="ARBA" id="ARBA00022737"/>
    </source>
</evidence>
<gene>
    <name evidence="22" type="ORF">CTI12_AA142850</name>
</gene>
<name>A0A2U1P4G5_ARTAN</name>
<keyword evidence="5" id="KW-0597">Phosphoprotein</keyword>
<keyword evidence="11 20" id="KW-0547">Nucleotide-binding</keyword>
<dbReference type="EC" id="2.7.11.1" evidence="2"/>
<comment type="catalytic activity">
    <reaction evidence="19">
        <text>L-seryl-[protein] + ATP = O-phospho-L-seryl-[protein] + ADP + H(+)</text>
        <dbReference type="Rhea" id="RHEA:17989"/>
        <dbReference type="Rhea" id="RHEA-COMP:9863"/>
        <dbReference type="Rhea" id="RHEA-COMP:11604"/>
        <dbReference type="ChEBI" id="CHEBI:15378"/>
        <dbReference type="ChEBI" id="CHEBI:29999"/>
        <dbReference type="ChEBI" id="CHEBI:30616"/>
        <dbReference type="ChEBI" id="CHEBI:83421"/>
        <dbReference type="ChEBI" id="CHEBI:456216"/>
        <dbReference type="EC" id="2.7.11.1"/>
    </reaction>
</comment>
<dbReference type="Gene3D" id="3.30.200.20">
    <property type="entry name" value="Phosphorylase Kinase, domain 1"/>
    <property type="match status" value="6"/>
</dbReference>
<evidence type="ECO:0000256" key="20">
    <source>
        <dbReference type="PROSITE-ProRule" id="PRU10141"/>
    </source>
</evidence>
<dbReference type="InterPro" id="IPR017441">
    <property type="entry name" value="Protein_kinase_ATP_BS"/>
</dbReference>
<evidence type="ECO:0000256" key="18">
    <source>
        <dbReference type="ARBA" id="ARBA00047899"/>
    </source>
</evidence>
<comment type="catalytic activity">
    <reaction evidence="18">
        <text>L-threonyl-[protein] + ATP = O-phospho-L-threonyl-[protein] + ADP + H(+)</text>
        <dbReference type="Rhea" id="RHEA:46608"/>
        <dbReference type="Rhea" id="RHEA-COMP:11060"/>
        <dbReference type="Rhea" id="RHEA-COMP:11605"/>
        <dbReference type="ChEBI" id="CHEBI:15378"/>
        <dbReference type="ChEBI" id="CHEBI:30013"/>
        <dbReference type="ChEBI" id="CHEBI:30616"/>
        <dbReference type="ChEBI" id="CHEBI:61977"/>
        <dbReference type="ChEBI" id="CHEBI:456216"/>
        <dbReference type="EC" id="2.7.11.1"/>
    </reaction>
</comment>
<evidence type="ECO:0000256" key="15">
    <source>
        <dbReference type="ARBA" id="ARBA00023136"/>
    </source>
</evidence>
<dbReference type="Gene3D" id="1.10.510.10">
    <property type="entry name" value="Transferase(Phosphotransferase) domain 1"/>
    <property type="match status" value="6"/>
</dbReference>
<dbReference type="InterPro" id="IPR000719">
    <property type="entry name" value="Prot_kinase_dom"/>
</dbReference>
<feature type="domain" description="Protein kinase" evidence="21">
    <location>
        <begin position="931"/>
        <end position="1256"/>
    </location>
</feature>
<dbReference type="Proteomes" id="UP000245207">
    <property type="component" value="Unassembled WGS sequence"/>
</dbReference>
<proteinExistence type="predicted"/>
<dbReference type="PROSITE" id="PS00109">
    <property type="entry name" value="PROTEIN_KINASE_TYR"/>
    <property type="match status" value="1"/>
</dbReference>
<keyword evidence="8" id="KW-0812">Transmembrane</keyword>
<feature type="domain" description="Protein kinase" evidence="21">
    <location>
        <begin position="1319"/>
        <end position="1628"/>
    </location>
</feature>
<evidence type="ECO:0000256" key="5">
    <source>
        <dbReference type="ARBA" id="ARBA00022553"/>
    </source>
</evidence>
<evidence type="ECO:0000313" key="23">
    <source>
        <dbReference type="Proteomes" id="UP000245207"/>
    </source>
</evidence>
<dbReference type="InterPro" id="IPR025886">
    <property type="entry name" value="PP2-like"/>
</dbReference>
<dbReference type="STRING" id="35608.A0A2U1P4G5"/>
<dbReference type="SUPFAM" id="SSF56112">
    <property type="entry name" value="Protein kinase-like (PK-like)"/>
    <property type="match status" value="6"/>
</dbReference>
<dbReference type="InterPro" id="IPR001245">
    <property type="entry name" value="Ser-Thr/Tyr_kinase_cat_dom"/>
</dbReference>
<keyword evidence="17" id="KW-0325">Glycoprotein</keyword>
<organism evidence="22 23">
    <name type="scientific">Artemisia annua</name>
    <name type="common">Sweet wormwood</name>
    <dbReference type="NCBI Taxonomy" id="35608"/>
    <lineage>
        <taxon>Eukaryota</taxon>
        <taxon>Viridiplantae</taxon>
        <taxon>Streptophyta</taxon>
        <taxon>Embryophyta</taxon>
        <taxon>Tracheophyta</taxon>
        <taxon>Spermatophyta</taxon>
        <taxon>Magnoliopsida</taxon>
        <taxon>eudicotyledons</taxon>
        <taxon>Gunneridae</taxon>
        <taxon>Pentapetalae</taxon>
        <taxon>asterids</taxon>
        <taxon>campanulids</taxon>
        <taxon>Asterales</taxon>
        <taxon>Asteraceae</taxon>
        <taxon>Asteroideae</taxon>
        <taxon>Anthemideae</taxon>
        <taxon>Artemisiinae</taxon>
        <taxon>Artemisia</taxon>
    </lineage>
</organism>
<keyword evidence="7" id="KW-0808">Transferase</keyword>
<feature type="domain" description="Protein kinase" evidence="21">
    <location>
        <begin position="323"/>
        <end position="598"/>
    </location>
</feature>
<keyword evidence="13 20" id="KW-0067">ATP-binding</keyword>
<keyword evidence="14" id="KW-1133">Transmembrane helix</keyword>
<dbReference type="InterPro" id="IPR008271">
    <property type="entry name" value="Ser/Thr_kinase_AS"/>
</dbReference>
<feature type="binding site" evidence="20">
    <location>
        <position position="1683"/>
    </location>
    <ligand>
        <name>ATP</name>
        <dbReference type="ChEBI" id="CHEBI:30616"/>
    </ligand>
</feature>
<dbReference type="Pfam" id="PF14299">
    <property type="entry name" value="PP2"/>
    <property type="match status" value="2"/>
</dbReference>
<evidence type="ECO:0000256" key="2">
    <source>
        <dbReference type="ARBA" id="ARBA00012513"/>
    </source>
</evidence>
<reference evidence="22 23" key="1">
    <citation type="journal article" date="2018" name="Mol. Plant">
        <title>The genome of Artemisia annua provides insight into the evolution of Asteraceae family and artemisinin biosynthesis.</title>
        <authorList>
            <person name="Shen Q."/>
            <person name="Zhang L."/>
            <person name="Liao Z."/>
            <person name="Wang S."/>
            <person name="Yan T."/>
            <person name="Shi P."/>
            <person name="Liu M."/>
            <person name="Fu X."/>
            <person name="Pan Q."/>
            <person name="Wang Y."/>
            <person name="Lv Z."/>
            <person name="Lu X."/>
            <person name="Zhang F."/>
            <person name="Jiang W."/>
            <person name="Ma Y."/>
            <person name="Chen M."/>
            <person name="Hao X."/>
            <person name="Li L."/>
            <person name="Tang Y."/>
            <person name="Lv G."/>
            <person name="Zhou Y."/>
            <person name="Sun X."/>
            <person name="Brodelius P.E."/>
            <person name="Rose J.K.C."/>
            <person name="Tang K."/>
        </authorList>
    </citation>
    <scope>NUCLEOTIDE SEQUENCE [LARGE SCALE GENOMIC DNA]</scope>
    <source>
        <strain evidence="23">cv. Huhao1</strain>
        <tissue evidence="22">Leaf</tissue>
    </source>
</reference>
<dbReference type="GO" id="GO:0004674">
    <property type="term" value="F:protein serine/threonine kinase activity"/>
    <property type="evidence" value="ECO:0007669"/>
    <property type="project" value="UniProtKB-KW"/>
</dbReference>
<dbReference type="GO" id="GO:0004714">
    <property type="term" value="F:transmembrane receptor protein tyrosine kinase activity"/>
    <property type="evidence" value="ECO:0007669"/>
    <property type="project" value="InterPro"/>
</dbReference>
<evidence type="ECO:0000256" key="14">
    <source>
        <dbReference type="ARBA" id="ARBA00022989"/>
    </source>
</evidence>
<dbReference type="PROSITE" id="PS50011">
    <property type="entry name" value="PROTEIN_KINASE_DOM"/>
    <property type="match status" value="6"/>
</dbReference>
<keyword evidence="6" id="KW-0433">Leucine-rich repeat</keyword>
<evidence type="ECO:0000256" key="19">
    <source>
        <dbReference type="ARBA" id="ARBA00048679"/>
    </source>
</evidence>
<dbReference type="OrthoDB" id="633211at2759"/>
<comment type="caution">
    <text evidence="22">The sequence shown here is derived from an EMBL/GenBank/DDBJ whole genome shotgun (WGS) entry which is preliminary data.</text>
</comment>
<feature type="domain" description="Protein kinase" evidence="21">
    <location>
        <begin position="629"/>
        <end position="907"/>
    </location>
</feature>
<keyword evidence="9" id="KW-0732">Signal</keyword>
<sequence length="2674" mass="308218">MMSSVNHDDFAHLRIPLADVLSATNNFYDKNLVREDGSEKDYNGILFWSGELIKIHVRRLNKDRFDGEQQFWNEVSILSSLKHKNLVSLVGFCDDNDENIIIIRCDNRGSLSNYLSEPMWLRWIRRLEISVGIAQALSYIHYDESRDFSVIHRNLDSNTILLNDDCEPMLGNFIHSMKIKASERHNSFNTDKVWSRDGYTDPTYIETKSANHKSDMYSFGIVMFELLCGRKAVIEGDQDNKYLASVAVTHYREKKLNEIIDWDLWNQMDSQSFNVFAEIAYDCLNEERSGRPNIDEIVTRLEKALELQLEHHNAIISSLKHDLAHLKIPLEYILSATYNFKQSEGQLSWSGDLIDIYTRKLQREEEREFWMEVSLLSSFKHKNLVSLVGFCDENDEKIIITRRETRGCLDSYVSDPMMLTWVRRLEISVGIAQALSYTHYDESRDFSLIHRNFSSEAIRLNQEWEPKLFNFEYSMKIQTSQRHHSFHTNTFKYAKGYGDPTNIETKSVNHKSDMYSFGILLIELMCGAKIRYDNRLAPQFITHYREKKLDNLIDRDLWVQMDLHSFNMFAEMAYECLDEERSRRPNIDDIVPRLEKALELARENRPIHFSPNHLAHLRIPIEDFLSATKGSLSYYGEGGIGKIYKGQIARCDELIDIIIQRLNNKEWDEKEQQFWTEISMLSSLNHKNLVSIVGFCNEVGAETIIYKDVSRGRLVKYLSDPMLLTWVKRLEVSVGVAHALSYIHYNEPRDFSVIHRNISSEAVLLNDDLEPKLYEFQHSMTIKASERHHSFHTDSVWSMKGHTDPTYLGTGRVNHKSDIYSFGMVLFELLCGRESVIDDQDNKYLAPVAIFHYREKILDEIIDPDLLRQMDPRSLEIFTETAYVCLSEEQSQRANMNQVVARLEKTLELQLEYENAMLKEHSSVVDEVGETSSSHEKGSVTFASIGNESHVSKNTKSFLKDLSHLRLSLQDYLESVTNILDEENIINQDETIFKGRLLRSKQSIDIVGKVYQYYKRGKKLSVEVSMLSSLKHKNIVSVIGFYYGEEDLDNNIIIYKREANGSLGKYLSDKTLTWMQRLKICVGIAKALSYIHYDVGRDFSVIHCNITSSKILLDDKWEPKLFGFELSLKNAAARRHRLILTRDIIENVYLDPTYKKTGGMTHKSDVYSFGVVLFEVLCGRSAVIRGEELEEGLLSQLAKSHLDDMIDPHLRKQMDPEAFEIFSETAYYCIQEERAKRLHIDQVVKRLEKALEHQWRHENPIERTSFSRLKLNSSLYRENITPILTSIDVVLHNFIMSQGKNLEHLRIGLNDINKATNNFDDAYCIGSGGFGKVYKADLEHFDSSNSSSIEGVDKCDLPRKRSTVAIKRIHNQRGEQGFIVEIETLTTCKHENIISLLGFCDEGNGAMILVYEHASKGSLENYLRSGDKMTILTWMQRLHICLDIAHGLNYIHSNTDHGKQKMIHRDIKSDNILLGDNLEAKIADFGLSKFHPENQVASTIYTNIIAGTPLYWDPEYKKTGRLNKKSDIYSFGVVLLEILTGRLAYDSVYTEVNENGIAPIARDHFEKGTIMEIVDHQIKEETDEHVFCKGPNKESLDIFLEIASRCVAETQEQRPTIEVVIKELKKALNCQENHKDNLKLSLEDVKLATQDFNQENIIGDGDFGDIYRGVVTHAYGHNIIAAKRLNKESVAKETEFMTELEILTEYKHENVTGLVGYCDEEDEKVIVYEYASRGGLDKYLSDDSLTWVMRLKICIDIAIGLEFLHGTVSSPEIVIHRDISCSNILLFDDWKAKISGFVLSLVCQVINQNVDYVTDNVTGTIGYCDPLHSKTGFLTKESDIFSLGAVLFDILCGKLSGVELDDEYLYLPFLAKRHYHLGKLDELVFEGIKEQIETQSFNTFARIAYRCIHHRRERRPTANEVVIQLKKALEFQENYEKWEPKLPTDYKEIIQMSKCPEIYSTKKKEELYNIFSKGILLQQDKVLLSFVGNGERNEMVSATKFSYINSCPHEWKSLSESRFGTVVEMLDISNLNIEIKTRAQFLSPNVVYGVYLVFKFCDSRNFSSKPVYVNLKYRKGHESLNAYFATWRDNEWMMIELDRFLNQNEDVVIEFLIESFSSYYCGDTVIYVEGVEFRAIENVKHDNIGMFNEVPQVLKSNFSLGQLKQLPTKFKEICKKYINYDELFWLGNVNGKNFLMLSAKAAIYKFSNANLYSSRRSPHCRFNWVIEFLPQQVFHINCTIESQMLSPDTEYVCYLLFKLSENCQGMHCPVKVRDVLHQENNEVEFLYFITPSLLNINDITRVPKQREDGWMEIQLWKFNSTHEFKDDSLSMNMKFTSHEGTMSGLVVVEWILTRLSLKVFIGSDQEDDFVMGTDTMDVGSISGQIPISIGVGFKALYGPALQPKVVDPRTVIEGGKNQEVSDCFPMFSLGGTFLLSGRPVDWISGSLTNIGHLQKTRNFAVLHDWKFMHYRIPEINQHSLLQLKALKKASKIAIKAISSFKYPSFEDNIDNVDVAKFIFGSKWPAVKERWLASREEETYFGGNILELRTEVIKAFESVCTGEFIDSSWRRRTFGQCAKYEGNHFPEGQCYMLVEELYRDKASYYVNGTDTMDVWFNSGSSWAAVLDSRDGLNYPADYILKLQVGNSCVLRFGLVSASWLISSTIPSGPELLMHP</sequence>
<evidence type="ECO:0000256" key="11">
    <source>
        <dbReference type="ARBA" id="ARBA00022741"/>
    </source>
</evidence>
<dbReference type="GO" id="GO:0005886">
    <property type="term" value="C:plasma membrane"/>
    <property type="evidence" value="ECO:0007669"/>
    <property type="project" value="UniProtKB-SubCell"/>
</dbReference>
<keyword evidence="12 22" id="KW-0418">Kinase</keyword>
<evidence type="ECO:0000256" key="7">
    <source>
        <dbReference type="ARBA" id="ARBA00022679"/>
    </source>
</evidence>
<dbReference type="GO" id="GO:0009506">
    <property type="term" value="C:plasmodesma"/>
    <property type="evidence" value="ECO:0007669"/>
    <property type="project" value="TreeGrafter"/>
</dbReference>
<feature type="domain" description="Protein kinase" evidence="21">
    <location>
        <begin position="1"/>
        <end position="305"/>
    </location>
</feature>
<dbReference type="PANTHER" id="PTHR27003">
    <property type="entry name" value="OS07G0166700 PROTEIN"/>
    <property type="match status" value="1"/>
</dbReference>
<evidence type="ECO:0000256" key="13">
    <source>
        <dbReference type="ARBA" id="ARBA00022840"/>
    </source>
</evidence>
<evidence type="ECO:0000256" key="16">
    <source>
        <dbReference type="ARBA" id="ARBA00023170"/>
    </source>
</evidence>